<dbReference type="EMBL" id="CYZX01000016">
    <property type="protein sequence ID" value="CUO80856.1"/>
    <property type="molecule type" value="Genomic_DNA"/>
</dbReference>
<dbReference type="FunFam" id="1.10.10.2830:FF:000001">
    <property type="entry name" value="Chromosome partitioning protein ParB"/>
    <property type="match status" value="1"/>
</dbReference>
<dbReference type="NCBIfam" id="TIGR00180">
    <property type="entry name" value="parB_part"/>
    <property type="match status" value="1"/>
</dbReference>
<dbReference type="GO" id="GO:0005694">
    <property type="term" value="C:chromosome"/>
    <property type="evidence" value="ECO:0007669"/>
    <property type="project" value="TreeGrafter"/>
</dbReference>
<evidence type="ECO:0000256" key="2">
    <source>
        <dbReference type="ARBA" id="ARBA00006295"/>
    </source>
</evidence>
<dbReference type="SUPFAM" id="SSF110849">
    <property type="entry name" value="ParB/Sulfiredoxin"/>
    <property type="match status" value="1"/>
</dbReference>
<name>A0A174I4A5_9CLOT</name>
<dbReference type="InterPro" id="IPR003115">
    <property type="entry name" value="ParB_N"/>
</dbReference>
<dbReference type="RefSeq" id="WP_055266794.1">
    <property type="nucleotide sequence ID" value="NZ_CABIXQ010000016.1"/>
</dbReference>
<dbReference type="InterPro" id="IPR057240">
    <property type="entry name" value="ParB_dimer_C"/>
</dbReference>
<dbReference type="GO" id="GO:0009295">
    <property type="term" value="C:nucleoid"/>
    <property type="evidence" value="ECO:0007669"/>
    <property type="project" value="UniProtKB-SubCell"/>
</dbReference>
<evidence type="ECO:0000256" key="1">
    <source>
        <dbReference type="ARBA" id="ARBA00004453"/>
    </source>
</evidence>
<protein>
    <submittedName>
        <fullName evidence="6">Stage 0 sporulation protein J</fullName>
    </submittedName>
</protein>
<dbReference type="GO" id="GO:0045881">
    <property type="term" value="P:positive regulation of sporulation resulting in formation of a cellular spore"/>
    <property type="evidence" value="ECO:0007669"/>
    <property type="project" value="TreeGrafter"/>
</dbReference>
<dbReference type="SMART" id="SM00470">
    <property type="entry name" value="ParB"/>
    <property type="match status" value="1"/>
</dbReference>
<dbReference type="PANTHER" id="PTHR33375:SF1">
    <property type="entry name" value="CHROMOSOME-PARTITIONING PROTEIN PARB-RELATED"/>
    <property type="match status" value="1"/>
</dbReference>
<evidence type="ECO:0000259" key="5">
    <source>
        <dbReference type="SMART" id="SM00470"/>
    </source>
</evidence>
<keyword evidence="3" id="KW-0159">Chromosome partition</keyword>
<gene>
    <name evidence="6" type="primary">spo0J</name>
    <name evidence="6" type="ORF">ERS852471_02363</name>
</gene>
<dbReference type="InterPro" id="IPR004437">
    <property type="entry name" value="ParB/RepB/Spo0J"/>
</dbReference>
<evidence type="ECO:0000256" key="3">
    <source>
        <dbReference type="ARBA" id="ARBA00022829"/>
    </source>
</evidence>
<dbReference type="Proteomes" id="UP000095594">
    <property type="component" value="Unassembled WGS sequence"/>
</dbReference>
<dbReference type="InterPro" id="IPR036086">
    <property type="entry name" value="ParB/Sulfiredoxin_sf"/>
</dbReference>
<reference evidence="6 7" key="1">
    <citation type="submission" date="2015-09" db="EMBL/GenBank/DDBJ databases">
        <authorList>
            <consortium name="Pathogen Informatics"/>
        </authorList>
    </citation>
    <scope>NUCLEOTIDE SEQUENCE [LARGE SCALE GENOMIC DNA]</scope>
    <source>
        <strain evidence="6 7">2789STDY5834856</strain>
    </source>
</reference>
<dbReference type="Pfam" id="PF23552">
    <property type="entry name" value="ParB_C"/>
    <property type="match status" value="1"/>
</dbReference>
<dbReference type="FunFam" id="3.90.1530.30:FF:000001">
    <property type="entry name" value="Chromosome partitioning protein ParB"/>
    <property type="match status" value="1"/>
</dbReference>
<dbReference type="SUPFAM" id="SSF109709">
    <property type="entry name" value="KorB DNA-binding domain-like"/>
    <property type="match status" value="1"/>
</dbReference>
<dbReference type="PANTHER" id="PTHR33375">
    <property type="entry name" value="CHROMOSOME-PARTITIONING PROTEIN PARB-RELATED"/>
    <property type="match status" value="1"/>
</dbReference>
<organism evidence="6 7">
    <name type="scientific">Clostridium disporicum</name>
    <dbReference type="NCBI Taxonomy" id="84024"/>
    <lineage>
        <taxon>Bacteria</taxon>
        <taxon>Bacillati</taxon>
        <taxon>Bacillota</taxon>
        <taxon>Clostridia</taxon>
        <taxon>Eubacteriales</taxon>
        <taxon>Clostridiaceae</taxon>
        <taxon>Clostridium</taxon>
    </lineage>
</organism>
<accession>A0A174I4A5</accession>
<dbReference type="Pfam" id="PF02195">
    <property type="entry name" value="ParB_N"/>
    <property type="match status" value="1"/>
</dbReference>
<dbReference type="GO" id="GO:0007059">
    <property type="term" value="P:chromosome segregation"/>
    <property type="evidence" value="ECO:0007669"/>
    <property type="project" value="UniProtKB-KW"/>
</dbReference>
<comment type="similarity">
    <text evidence="2">Belongs to the ParB family.</text>
</comment>
<keyword evidence="4" id="KW-0238">DNA-binding</keyword>
<evidence type="ECO:0000256" key="4">
    <source>
        <dbReference type="ARBA" id="ARBA00023125"/>
    </source>
</evidence>
<dbReference type="InterPro" id="IPR041468">
    <property type="entry name" value="HTH_ParB/Spo0J"/>
</dbReference>
<sequence>MSKKFGLGKGLNALIPEDTNLGPSINKIEKKTSDKNLIDINLIRSNIDQPRKTFDDEKIIELSESIKHHGIVQPIILRKEEDNYVIVAGERRWRAAKMAGLKEVPSIIMDLTDKQVLEISLIENIQRQDLNSIEEAMAYKKLISDFDLTQEELSKRIGKSRVAITNTIRLLNLGEDVQQYLIEGVISEGHGRTLLGISDKKLQYELAQKVIDDKLSVRELENIIKRIKKDVDNSSKKKSETELTNPYYKDIVERLQNYFGTKVNLSNKNNKGKIEIEYYSEEDLQRILEIIKL</sequence>
<evidence type="ECO:0000313" key="6">
    <source>
        <dbReference type="EMBL" id="CUO80856.1"/>
    </source>
</evidence>
<comment type="subcellular location">
    <subcellularLocation>
        <location evidence="1">Cytoplasm</location>
        <location evidence="1">Nucleoid</location>
    </subcellularLocation>
</comment>
<dbReference type="Gene3D" id="3.90.1530.30">
    <property type="match status" value="1"/>
</dbReference>
<dbReference type="GO" id="GO:0003677">
    <property type="term" value="F:DNA binding"/>
    <property type="evidence" value="ECO:0007669"/>
    <property type="project" value="UniProtKB-KW"/>
</dbReference>
<proteinExistence type="inferred from homology"/>
<dbReference type="OrthoDB" id="9802051at2"/>
<feature type="domain" description="ParB-like N-terminal" evidence="5">
    <location>
        <begin position="36"/>
        <end position="125"/>
    </location>
</feature>
<dbReference type="InterPro" id="IPR050336">
    <property type="entry name" value="Chromosome_partition/occlusion"/>
</dbReference>
<dbReference type="Pfam" id="PF17762">
    <property type="entry name" value="HTH_ParB"/>
    <property type="match status" value="1"/>
</dbReference>
<dbReference type="AlphaFoldDB" id="A0A174I4A5"/>
<dbReference type="CDD" id="cd16393">
    <property type="entry name" value="SPO0J_N"/>
    <property type="match status" value="1"/>
</dbReference>
<evidence type="ECO:0000313" key="7">
    <source>
        <dbReference type="Proteomes" id="UP000095594"/>
    </source>
</evidence>
<dbReference type="Gene3D" id="1.10.10.2830">
    <property type="match status" value="1"/>
</dbReference>